<sequence>MAFPASPRLRFREMQASDAPQLLAMFADDYAQGIYPAMQDDGAIARWIAWNQENYRVHGYGLWLTETHGGEFIGDCGLTWQNADGRPVLEIGYHVTLSQRGQGYALEAARAALAFGFAHTKADEITSIVSPDNPASIAVASKLHNEKREYTKPDGAKRLLFFTRRAAGAI</sequence>
<reference evidence="2 3" key="1">
    <citation type="submission" date="2019-07" db="EMBL/GenBank/DDBJ databases">
        <title>Full genome sequence of Devosia sp. Gsoil 520.</title>
        <authorList>
            <person name="Im W.-T."/>
        </authorList>
    </citation>
    <scope>NUCLEOTIDE SEQUENCE [LARGE SCALE GENOMIC DNA]</scope>
    <source>
        <strain evidence="2 3">Gsoil 520</strain>
    </source>
</reference>
<organism evidence="2 3">
    <name type="scientific">Devosia ginsengisoli</name>
    <dbReference type="NCBI Taxonomy" id="400770"/>
    <lineage>
        <taxon>Bacteria</taxon>
        <taxon>Pseudomonadati</taxon>
        <taxon>Pseudomonadota</taxon>
        <taxon>Alphaproteobacteria</taxon>
        <taxon>Hyphomicrobiales</taxon>
        <taxon>Devosiaceae</taxon>
        <taxon>Devosia</taxon>
    </lineage>
</organism>
<dbReference type="PROSITE" id="PS51186">
    <property type="entry name" value="GNAT"/>
    <property type="match status" value="1"/>
</dbReference>
<dbReference type="InterPro" id="IPR051531">
    <property type="entry name" value="N-acetyltransferase"/>
</dbReference>
<keyword evidence="3" id="KW-1185">Reference proteome</keyword>
<dbReference type="Gene3D" id="3.40.630.30">
    <property type="match status" value="1"/>
</dbReference>
<evidence type="ECO:0000313" key="2">
    <source>
        <dbReference type="EMBL" id="QDZ11071.1"/>
    </source>
</evidence>
<gene>
    <name evidence="2" type="ORF">FPZ08_10095</name>
</gene>
<dbReference type="InterPro" id="IPR016181">
    <property type="entry name" value="Acyl_CoA_acyltransferase"/>
</dbReference>
<dbReference type="InterPro" id="IPR000182">
    <property type="entry name" value="GNAT_dom"/>
</dbReference>
<dbReference type="Proteomes" id="UP000315364">
    <property type="component" value="Chromosome"/>
</dbReference>
<dbReference type="PANTHER" id="PTHR43792:SF1">
    <property type="entry name" value="N-ACETYLTRANSFERASE DOMAIN-CONTAINING PROTEIN"/>
    <property type="match status" value="1"/>
</dbReference>
<dbReference type="Pfam" id="PF13302">
    <property type="entry name" value="Acetyltransf_3"/>
    <property type="match status" value="1"/>
</dbReference>
<keyword evidence="2" id="KW-0808">Transferase</keyword>
<protein>
    <submittedName>
        <fullName evidence="2">GNAT family N-acetyltransferase</fullName>
    </submittedName>
</protein>
<dbReference type="PANTHER" id="PTHR43792">
    <property type="entry name" value="GNAT FAMILY, PUTATIVE (AFU_ORTHOLOGUE AFUA_3G00765)-RELATED-RELATED"/>
    <property type="match status" value="1"/>
</dbReference>
<dbReference type="EMBL" id="CP042304">
    <property type="protein sequence ID" value="QDZ11071.1"/>
    <property type="molecule type" value="Genomic_DNA"/>
</dbReference>
<evidence type="ECO:0000313" key="3">
    <source>
        <dbReference type="Proteomes" id="UP000315364"/>
    </source>
</evidence>
<proteinExistence type="predicted"/>
<name>A0A5B8LTE6_9HYPH</name>
<dbReference type="AlphaFoldDB" id="A0A5B8LTE6"/>
<dbReference type="RefSeq" id="WP_146289894.1">
    <property type="nucleotide sequence ID" value="NZ_CP042304.1"/>
</dbReference>
<feature type="domain" description="N-acetyltransferase" evidence="1">
    <location>
        <begin position="9"/>
        <end position="170"/>
    </location>
</feature>
<dbReference type="OrthoDB" id="6293260at2"/>
<evidence type="ECO:0000259" key="1">
    <source>
        <dbReference type="PROSITE" id="PS51186"/>
    </source>
</evidence>
<dbReference type="KEGG" id="dea:FPZ08_10095"/>
<dbReference type="SUPFAM" id="SSF55729">
    <property type="entry name" value="Acyl-CoA N-acyltransferases (Nat)"/>
    <property type="match status" value="1"/>
</dbReference>
<accession>A0A5B8LTE6</accession>
<dbReference type="GO" id="GO:0016747">
    <property type="term" value="F:acyltransferase activity, transferring groups other than amino-acyl groups"/>
    <property type="evidence" value="ECO:0007669"/>
    <property type="project" value="InterPro"/>
</dbReference>